<dbReference type="Proteomes" id="UP000646365">
    <property type="component" value="Unassembled WGS sequence"/>
</dbReference>
<dbReference type="EMBL" id="BMJQ01000008">
    <property type="protein sequence ID" value="GGF23695.1"/>
    <property type="molecule type" value="Genomic_DNA"/>
</dbReference>
<evidence type="ECO:0000313" key="1">
    <source>
        <dbReference type="EMBL" id="GGF23695.1"/>
    </source>
</evidence>
<organism evidence="1 2">
    <name type="scientific">Aliidongia dinghuensis</name>
    <dbReference type="NCBI Taxonomy" id="1867774"/>
    <lineage>
        <taxon>Bacteria</taxon>
        <taxon>Pseudomonadati</taxon>
        <taxon>Pseudomonadota</taxon>
        <taxon>Alphaproteobacteria</taxon>
        <taxon>Rhodospirillales</taxon>
        <taxon>Dongiaceae</taxon>
        <taxon>Aliidongia</taxon>
    </lineage>
</organism>
<protein>
    <submittedName>
        <fullName evidence="1">Uncharacterized protein</fullName>
    </submittedName>
</protein>
<evidence type="ECO:0000313" key="2">
    <source>
        <dbReference type="Proteomes" id="UP000646365"/>
    </source>
</evidence>
<sequence length="690" mass="75647">MAKSKRVAGSAISTTPDKVKLTGLQAQRLAQLTGTEASKIEGRDIAELSEALKWQIDPINFLFQRVCGQVVRWDPASGLYQPVPFATVHVMDTDCDFLGYFPEGVKLGWLYPIFCHEEQIAEVVTDECGKFCVWVPRFDIDWVVRWRLERYCFPEVLVRPNLGDLLQQAGVLPTPIPGPDPGPIELRNAGLSLDRLAAITGRETASRLLLAEQAATLGGNRSVLQGLLDQPAYQTRVPPPTSPKLAELQQHLQKHGVKGLRDFVRGATGRDYKFDPNRYIGPFPLWKCEWILTEELVPILEVPDITFWVTQDTDGDGAQETIYSDGWFQIGWQSGPLSDVILHAAPNARINGNCQVPPVGDCTQPEILFAGLMPVTSAYLDTSAGPTRGYAVRPNPPHADGVVRASVFPPAVTPDTPANAPFMGTVQLYGCNQFKGGSYYRLLYSFNGAPAVPFTNLDWYVDPWPGPGAPLHVVPDAQGWYPILATPDAWFPQNELLDWPTSAFPDGLYDVTLQIGDAGKNPIFTTPAAVPFRLDNSAPKPLITSLAWRVLPFGTWHVFPNLICPIVERPTGSDIEFSVTYQVSAEHLLKTSLIDSGCGGGTMLPSPEPSSLPYMHWHTSSADNFVSQTATFTLPGSALPGCYGFSLNGYSRAFNPAGGDPSDPQAHDWYIDAAWLNWSQYNVSVAVVNV</sequence>
<reference evidence="1" key="2">
    <citation type="submission" date="2020-09" db="EMBL/GenBank/DDBJ databases">
        <authorList>
            <person name="Sun Q."/>
            <person name="Zhou Y."/>
        </authorList>
    </citation>
    <scope>NUCLEOTIDE SEQUENCE</scope>
    <source>
        <strain evidence="1">CGMCC 1.15725</strain>
    </source>
</reference>
<proteinExistence type="predicted"/>
<accession>A0A8J3E4F5</accession>
<dbReference type="RefSeq" id="WP_189047557.1">
    <property type="nucleotide sequence ID" value="NZ_BMJQ01000008.1"/>
</dbReference>
<dbReference type="AlphaFoldDB" id="A0A8J3E4F5"/>
<reference evidence="1" key="1">
    <citation type="journal article" date="2014" name="Int. J. Syst. Evol. Microbiol.">
        <title>Complete genome sequence of Corynebacterium casei LMG S-19264T (=DSM 44701T), isolated from a smear-ripened cheese.</title>
        <authorList>
            <consortium name="US DOE Joint Genome Institute (JGI-PGF)"/>
            <person name="Walter F."/>
            <person name="Albersmeier A."/>
            <person name="Kalinowski J."/>
            <person name="Ruckert C."/>
        </authorList>
    </citation>
    <scope>NUCLEOTIDE SEQUENCE</scope>
    <source>
        <strain evidence="1">CGMCC 1.15725</strain>
    </source>
</reference>
<name>A0A8J3E4F5_9PROT</name>
<keyword evidence="2" id="KW-1185">Reference proteome</keyword>
<gene>
    <name evidence="1" type="ORF">GCM10011611_32240</name>
</gene>
<comment type="caution">
    <text evidence="1">The sequence shown here is derived from an EMBL/GenBank/DDBJ whole genome shotgun (WGS) entry which is preliminary data.</text>
</comment>